<dbReference type="Pfam" id="PF20308">
    <property type="entry name" value="TPR-S"/>
    <property type="match status" value="1"/>
</dbReference>
<dbReference type="SUPFAM" id="SSF53474">
    <property type="entry name" value="alpha/beta-Hydrolases"/>
    <property type="match status" value="2"/>
</dbReference>
<evidence type="ECO:0000259" key="2">
    <source>
        <dbReference type="Pfam" id="PF12770"/>
    </source>
</evidence>
<feature type="compositionally biased region" description="Low complexity" evidence="1">
    <location>
        <begin position="900"/>
        <end position="927"/>
    </location>
</feature>
<feature type="domain" description="CHAT" evidence="2">
    <location>
        <begin position="1240"/>
        <end position="1519"/>
    </location>
</feature>
<evidence type="ECO:0000256" key="1">
    <source>
        <dbReference type="SAM" id="MobiDB-lite"/>
    </source>
</evidence>
<evidence type="ECO:0000259" key="3">
    <source>
        <dbReference type="Pfam" id="PF24096"/>
    </source>
</evidence>
<sequence>MAAHPAEITFRVPGQPEPGATAASAAATRGGSADAPPATVVASVRVGTARDAGGVVTVTARPDRDVVVLGIANGPTLVLNPLDARDLLRAQQGAATRSASAGSGDVAVPVQLGWPGLEAAATRGATRGWMGQAALGLFQVVTGPLQGTAVDLVSAAVTKRVDGAVDAGVYQLTTDLPGKLKGSSARRDKVPSAPDGGPLLVLVHGTFVDTASTFGKLWVHHGSVVRDLFARYAGRVYALDHPTMGESPIANALTLARALPPGARVHLVTHSRGGLVAEALARACAGIAPTELDALFAGPGFEKHRDELRALVDEAQGKGLRVERIVRVACPARGTLLASKRLDAYVSVLKWCLELASVPVAPELVDFLHEVAQRRARPDELPGLEAMMPGSPVLEWLNGAPPQPIAGDLRVVAGDLEGDSVGSWVKTLLADAFYWTDNDLVVQTRSMYGGAPRAGSAGAAESSGATFLLDRGGKVTHFNYFANERTVRALAAALADDLPDDFRAIGPLSWAGRDASGTRAARAVARSRGASPERAAERPAVFVLPGILGSNLKVDGHRLWLGARFVNGLERLAWDPATAASVEPDGPIDGVYGDLIERLADSHEVIPFAFDWRRPIEDEARRLADAIEAALTARHESQQPVRLVAHSMGGLVARAVQLERPATWQRLLARPGARVLMLGTPNAGSWSPMQTLSGDDTFGNALVAFGSIFDDAGARELMAAMPGFIQLQADLLDPTLQLDRAATWQQLADDDVARLVERSLWHDEGPQRTIYRWGAPPQGVLDQAVALRRRLDGQALALGADAEKLLLVVGQAPFTPAGISLGIDGLEYLGAADIGDGRVTHASACLPGVRTWRVAATHGDLPSAADAFAAYVELLQTGTTSALEPFDRRGLARGVPPPALRGSGPAGSPGAPSGAATPPGAAPGAAGWIRSRPSRSVQPSAPPSRHADVFAIWQAATRTPALQVAVLNADLKFIRQPLLLGHYRAMKLTGTEAVVDRLVARTMSRSLATGLYPDAPGEYQVFGNRREDPANVFDMARPEAAVVVGLGEEGKLRAADLTFTVRQAVLAYAQRVAELSGGGATDFEMAATLIGSGGTGISPGSAAQLVVQGGIDANERLREVGWPTLRQLTLVELYLERATDAWRAVQLQEVATPNRLKLAGPIVSGTGALLRSLDSNYRGTAYDLISARTVSTSPGERCIAFTLDTRRARAEVRAQHAQGSLLKELVLKASNDANRDPLIGRTLFNLLVPVEMEVFLGGTTEMVIELDEGTAGIPWELLDTNPDPQAADKRPWAIRSKLIRRLRVENFRAQVHDASADDSVLVIGEPKCSYPPLPGARSEAQAVGRRLAARDVGVAPDKLRLLVDNDDAQTIINALFERPYRVIHIAGHGAPHRSGGVVLSGADTYLGANEVRAMRVTPELVFLNCCHLAGRDSAGVLQPYDRAEFAANIADELIRGGVRCVVAAGWAVEDGPAEEFATAFYGALLGGARFIDAVARARQAAWAANPQGNTWAAYQCYGDPDWHWRRQVGDAQAQTASLTDRFAGIAAPSLLELALDNIATTCRSAGADGGDALAGPREDVRYLESRFGARWGDEGAVAEAFGNAYEAVNDVEAAIGWRRRALTAADGGASFKAAEQLGNHLVRHGAKLADRAAARVAIDEGLELLEKLVQLRPTFERASLLGSAYKRLTMLEWQARRRDAAAAALAKAVEHYERGAALARDEAAPNLFYPLKNGISCQLRAAFLQRRLDPTAAAVAGPRVDAARARAVGESLKQAAASAPDFWSVVGQTELVVLNAMDAGNLAGVLPAVSERFRELKARVAEPVKWDSVYSEAQFTLKPYRLLHRAGTPERRAAHALLALLRELASA</sequence>
<dbReference type="InterPro" id="IPR003386">
    <property type="entry name" value="LACT/PDAT_acylTrfase"/>
</dbReference>
<organism evidence="4 5">
    <name type="scientific">Piscinibacter koreensis</name>
    <dbReference type="NCBI Taxonomy" id="2742824"/>
    <lineage>
        <taxon>Bacteria</taxon>
        <taxon>Pseudomonadati</taxon>
        <taxon>Pseudomonadota</taxon>
        <taxon>Betaproteobacteria</taxon>
        <taxon>Burkholderiales</taxon>
        <taxon>Sphaerotilaceae</taxon>
        <taxon>Piscinibacter</taxon>
    </lineage>
</organism>
<dbReference type="GO" id="GO:0008374">
    <property type="term" value="F:O-acyltransferase activity"/>
    <property type="evidence" value="ECO:0007669"/>
    <property type="project" value="InterPro"/>
</dbReference>
<comment type="caution">
    <text evidence="4">The sequence shown here is derived from an EMBL/GenBank/DDBJ whole genome shotgun (WGS) entry which is preliminary data.</text>
</comment>
<dbReference type="GO" id="GO:0006629">
    <property type="term" value="P:lipid metabolic process"/>
    <property type="evidence" value="ECO:0007669"/>
    <property type="project" value="InterPro"/>
</dbReference>
<dbReference type="InterPro" id="IPR055803">
    <property type="entry name" value="DUF7379"/>
</dbReference>
<protein>
    <submittedName>
        <fullName evidence="4">CHAT domain-containing protein</fullName>
    </submittedName>
</protein>
<dbReference type="Pfam" id="PF24096">
    <property type="entry name" value="DUF7379"/>
    <property type="match status" value="1"/>
</dbReference>
<dbReference type="Gene3D" id="3.40.50.1820">
    <property type="entry name" value="alpha/beta hydrolase"/>
    <property type="match status" value="2"/>
</dbReference>
<keyword evidence="5" id="KW-1185">Reference proteome</keyword>
<evidence type="ECO:0000313" key="4">
    <source>
        <dbReference type="EMBL" id="NUZ04276.1"/>
    </source>
</evidence>
<accession>A0A7Y6NJD8</accession>
<feature type="region of interest" description="Disordered" evidence="1">
    <location>
        <begin position="885"/>
        <end position="943"/>
    </location>
</feature>
<dbReference type="Pfam" id="PF12770">
    <property type="entry name" value="CHAT"/>
    <property type="match status" value="1"/>
</dbReference>
<feature type="domain" description="DUF7379" evidence="3">
    <location>
        <begin position="200"/>
        <end position="284"/>
    </location>
</feature>
<dbReference type="RefSeq" id="WP_176065107.1">
    <property type="nucleotide sequence ID" value="NZ_JABWMJ010000001.1"/>
</dbReference>
<dbReference type="InterPro" id="IPR029058">
    <property type="entry name" value="AB_hydrolase_fold"/>
</dbReference>
<dbReference type="InterPro" id="IPR046880">
    <property type="entry name" value="TPR-S"/>
</dbReference>
<reference evidence="4 5" key="1">
    <citation type="submission" date="2020-06" db="EMBL/GenBank/DDBJ databases">
        <title>Schlegella sp. ID0723 isolated from air conditioner.</title>
        <authorList>
            <person name="Kim D.Y."/>
            <person name="Kim D.-U."/>
        </authorList>
    </citation>
    <scope>NUCLEOTIDE SEQUENCE [LARGE SCALE GENOMIC DNA]</scope>
    <source>
        <strain evidence="4 5">ID0723</strain>
    </source>
</reference>
<dbReference type="EMBL" id="JABWMJ010000001">
    <property type="protein sequence ID" value="NUZ04276.1"/>
    <property type="molecule type" value="Genomic_DNA"/>
</dbReference>
<feature type="region of interest" description="Disordered" evidence="1">
    <location>
        <begin position="1"/>
        <end position="36"/>
    </location>
</feature>
<dbReference type="PANTHER" id="PTHR37946:SF1">
    <property type="entry name" value="SLL1969 PROTEIN"/>
    <property type="match status" value="1"/>
</dbReference>
<dbReference type="Proteomes" id="UP000529637">
    <property type="component" value="Unassembled WGS sequence"/>
</dbReference>
<gene>
    <name evidence="4" type="ORF">HQN59_00735</name>
</gene>
<evidence type="ECO:0000313" key="5">
    <source>
        <dbReference type="Proteomes" id="UP000529637"/>
    </source>
</evidence>
<dbReference type="InterPro" id="IPR024983">
    <property type="entry name" value="CHAT_dom"/>
</dbReference>
<feature type="compositionally biased region" description="Low complexity" evidence="1">
    <location>
        <begin position="19"/>
        <end position="35"/>
    </location>
</feature>
<proteinExistence type="predicted"/>
<dbReference type="PANTHER" id="PTHR37946">
    <property type="entry name" value="SLL1969 PROTEIN"/>
    <property type="match status" value="1"/>
</dbReference>
<dbReference type="Pfam" id="PF02450">
    <property type="entry name" value="LCAT"/>
    <property type="match status" value="1"/>
</dbReference>
<name>A0A7Y6NJD8_9BURK</name>